<dbReference type="GO" id="GO:0044027">
    <property type="term" value="P:negative regulation of gene expression via chromosomal CpG island methylation"/>
    <property type="evidence" value="ECO:0007669"/>
    <property type="project" value="TreeGrafter"/>
</dbReference>
<name>M4NAQ2_9GAMM</name>
<protein>
    <recommendedName>
        <fullName evidence="1">DNA (cytosine-5-)-methyltransferase</fullName>
        <ecNumber evidence="1">2.1.1.37</ecNumber>
    </recommendedName>
</protein>
<dbReference type="Gene3D" id="3.40.50.150">
    <property type="entry name" value="Vaccinia Virus protein VP39"/>
    <property type="match status" value="1"/>
</dbReference>
<evidence type="ECO:0000313" key="10">
    <source>
        <dbReference type="Proteomes" id="UP000011859"/>
    </source>
</evidence>
<dbReference type="GO" id="GO:0003886">
    <property type="term" value="F:DNA (cytosine-5-)-methyltransferase activity"/>
    <property type="evidence" value="ECO:0007669"/>
    <property type="project" value="UniProtKB-EC"/>
</dbReference>
<evidence type="ECO:0000256" key="7">
    <source>
        <dbReference type="PROSITE-ProRule" id="PRU01016"/>
    </source>
</evidence>
<dbReference type="InterPro" id="IPR001525">
    <property type="entry name" value="C5_MeTfrase"/>
</dbReference>
<dbReference type="eggNOG" id="COG0270">
    <property type="taxonomic scope" value="Bacteria"/>
</dbReference>
<dbReference type="GO" id="GO:0009307">
    <property type="term" value="P:DNA restriction-modification system"/>
    <property type="evidence" value="ECO:0007669"/>
    <property type="project" value="UniProtKB-KW"/>
</dbReference>
<accession>M4NAQ2</accession>
<dbReference type="KEGG" id="rhd:R2APBS1_0423"/>
<feature type="active site" evidence="7">
    <location>
        <position position="76"/>
    </location>
</feature>
<dbReference type="NCBIfam" id="TIGR00675">
    <property type="entry name" value="dcm"/>
    <property type="match status" value="1"/>
</dbReference>
<sequence precursor="true">MKTFADLFCGGGLGARGAVNAGLQPLVAVDLWDIACQTYSHNFPSATVLNRRIEEIDPLQYARPGGVDLLLASPECTNHSVAKGAAVRDEGSRETALHTIKWIAALRPRWFVMENVKEMRAWPRYRELHNTLSALGYQVREEVINAAQFGAPQARVRLFLIGGLNMLPPAITPLPCTPVRTVRDILDPDGTWPEQPLFVAGRAANTVVRARNAIRTLGRDAEFLLVYYGSGGERSWQTLDQPLRTVTTIDRFALVRKRRGRYMIRMLQPSELARAMSLPDAHAFPVGTRREKVKLCGNGICATVIETIVEHLKAVELAESDAIQRQAECQDRIALPA</sequence>
<dbReference type="EC" id="2.1.1.37" evidence="1"/>
<dbReference type="PANTHER" id="PTHR10629:SF52">
    <property type="entry name" value="DNA (CYTOSINE-5)-METHYLTRANSFERASE 1"/>
    <property type="match status" value="1"/>
</dbReference>
<dbReference type="RefSeq" id="WP_015446668.1">
    <property type="nucleotide sequence ID" value="NC_020541.1"/>
</dbReference>
<dbReference type="Pfam" id="PF00145">
    <property type="entry name" value="DNA_methylase"/>
    <property type="match status" value="1"/>
</dbReference>
<dbReference type="EMBL" id="CP003470">
    <property type="protein sequence ID" value="AGG87594.1"/>
    <property type="molecule type" value="Genomic_DNA"/>
</dbReference>
<evidence type="ECO:0000256" key="8">
    <source>
        <dbReference type="RuleBase" id="RU000416"/>
    </source>
</evidence>
<evidence type="ECO:0000256" key="5">
    <source>
        <dbReference type="ARBA" id="ARBA00022747"/>
    </source>
</evidence>
<organism evidence="9 10">
    <name type="scientific">Rhodanobacter denitrificans</name>
    <dbReference type="NCBI Taxonomy" id="666685"/>
    <lineage>
        <taxon>Bacteria</taxon>
        <taxon>Pseudomonadati</taxon>
        <taxon>Pseudomonadota</taxon>
        <taxon>Gammaproteobacteria</taxon>
        <taxon>Lysobacterales</taxon>
        <taxon>Rhodanobacteraceae</taxon>
        <taxon>Rhodanobacter</taxon>
    </lineage>
</organism>
<keyword evidence="2 7" id="KW-0489">Methyltransferase</keyword>
<dbReference type="HOGENOM" id="CLU_075548_0_0_6"/>
<dbReference type="SUPFAM" id="SSF53335">
    <property type="entry name" value="S-adenosyl-L-methionine-dependent methyltransferases"/>
    <property type="match status" value="1"/>
</dbReference>
<comment type="catalytic activity">
    <reaction evidence="6">
        <text>a 2'-deoxycytidine in DNA + S-adenosyl-L-methionine = a 5-methyl-2'-deoxycytidine in DNA + S-adenosyl-L-homocysteine + H(+)</text>
        <dbReference type="Rhea" id="RHEA:13681"/>
        <dbReference type="Rhea" id="RHEA-COMP:11369"/>
        <dbReference type="Rhea" id="RHEA-COMP:11370"/>
        <dbReference type="ChEBI" id="CHEBI:15378"/>
        <dbReference type="ChEBI" id="CHEBI:57856"/>
        <dbReference type="ChEBI" id="CHEBI:59789"/>
        <dbReference type="ChEBI" id="CHEBI:85452"/>
        <dbReference type="ChEBI" id="CHEBI:85454"/>
        <dbReference type="EC" id="2.1.1.37"/>
    </reaction>
</comment>
<keyword evidence="3 7" id="KW-0808">Transferase</keyword>
<keyword evidence="10" id="KW-1185">Reference proteome</keyword>
<dbReference type="PRINTS" id="PR00105">
    <property type="entry name" value="C5METTRFRASE"/>
</dbReference>
<dbReference type="STRING" id="666685.R2APBS1_0423"/>
<reference evidence="9 10" key="1">
    <citation type="submission" date="2012-04" db="EMBL/GenBank/DDBJ databases">
        <title>Complete genome of Rhodanobacter sp. 2APBS1.</title>
        <authorList>
            <consortium name="US DOE Joint Genome Institute"/>
            <person name="Huntemann M."/>
            <person name="Wei C.-L."/>
            <person name="Han J."/>
            <person name="Detter J.C."/>
            <person name="Han C."/>
            <person name="Tapia R."/>
            <person name="Munk A.C.C."/>
            <person name="Chen A."/>
            <person name="Krypides N."/>
            <person name="Mavromatis K."/>
            <person name="Markowitz V."/>
            <person name="Szeto E."/>
            <person name="Ivanova N."/>
            <person name="Mikhailova N."/>
            <person name="Ovchinnikova G."/>
            <person name="Pagani I."/>
            <person name="Pati A."/>
            <person name="Goodwin L."/>
            <person name="Peters L."/>
            <person name="Pitluck S."/>
            <person name="Woyke T."/>
            <person name="Prakash O."/>
            <person name="Elkins J."/>
            <person name="Brown S."/>
            <person name="Palumbo A."/>
            <person name="Hemme C."/>
            <person name="Zhou J."/>
            <person name="Watson D."/>
            <person name="Jardine P."/>
            <person name="Kostka J."/>
            <person name="Green S."/>
        </authorList>
    </citation>
    <scope>NUCLEOTIDE SEQUENCE [LARGE SCALE GENOMIC DNA]</scope>
    <source>
        <strain evidence="9 10">2APBS1</strain>
    </source>
</reference>
<evidence type="ECO:0000313" key="9">
    <source>
        <dbReference type="EMBL" id="AGG87594.1"/>
    </source>
</evidence>
<proteinExistence type="inferred from homology"/>
<evidence type="ECO:0000256" key="1">
    <source>
        <dbReference type="ARBA" id="ARBA00011975"/>
    </source>
</evidence>
<dbReference type="InterPro" id="IPR050390">
    <property type="entry name" value="C5-Methyltransferase"/>
</dbReference>
<dbReference type="InterPro" id="IPR029063">
    <property type="entry name" value="SAM-dependent_MTases_sf"/>
</dbReference>
<dbReference type="REBASE" id="61700">
    <property type="entry name" value="M.RdeR2ORF423P"/>
</dbReference>
<comment type="similarity">
    <text evidence="7 8">Belongs to the class I-like SAM-binding methyltransferase superfamily. C5-methyltransferase family.</text>
</comment>
<evidence type="ECO:0000256" key="2">
    <source>
        <dbReference type="ARBA" id="ARBA00022603"/>
    </source>
</evidence>
<dbReference type="GO" id="GO:0032259">
    <property type="term" value="P:methylation"/>
    <property type="evidence" value="ECO:0007669"/>
    <property type="project" value="UniProtKB-KW"/>
</dbReference>
<keyword evidence="4 7" id="KW-0949">S-adenosyl-L-methionine</keyword>
<gene>
    <name evidence="9" type="ORF">R2APBS1_0423</name>
</gene>
<evidence type="ECO:0000256" key="6">
    <source>
        <dbReference type="ARBA" id="ARBA00047422"/>
    </source>
</evidence>
<dbReference type="GO" id="GO:0003677">
    <property type="term" value="F:DNA binding"/>
    <property type="evidence" value="ECO:0007669"/>
    <property type="project" value="TreeGrafter"/>
</dbReference>
<dbReference type="AlphaFoldDB" id="M4NAQ2"/>
<keyword evidence="5" id="KW-0680">Restriction system</keyword>
<evidence type="ECO:0000256" key="4">
    <source>
        <dbReference type="ARBA" id="ARBA00022691"/>
    </source>
</evidence>
<evidence type="ECO:0000256" key="3">
    <source>
        <dbReference type="ARBA" id="ARBA00022679"/>
    </source>
</evidence>
<dbReference type="PANTHER" id="PTHR10629">
    <property type="entry name" value="CYTOSINE-SPECIFIC METHYLTRANSFERASE"/>
    <property type="match status" value="1"/>
</dbReference>
<dbReference type="PROSITE" id="PS51679">
    <property type="entry name" value="SAM_MT_C5"/>
    <property type="match status" value="1"/>
</dbReference>
<dbReference type="Proteomes" id="UP000011859">
    <property type="component" value="Chromosome"/>
</dbReference>